<reference evidence="8" key="2">
    <citation type="submission" date="2024-10" db="UniProtKB">
        <authorList>
            <consortium name="EnsemblProtists"/>
        </authorList>
    </citation>
    <scope>IDENTIFICATION</scope>
</reference>
<accession>A0A0D3JUJ9</accession>
<dbReference type="EC" id="3.4.16.-" evidence="7"/>
<dbReference type="AlphaFoldDB" id="A0A0D3JUJ9"/>
<organism evidence="8 9">
    <name type="scientific">Emiliania huxleyi (strain CCMP1516)</name>
    <dbReference type="NCBI Taxonomy" id="280463"/>
    <lineage>
        <taxon>Eukaryota</taxon>
        <taxon>Haptista</taxon>
        <taxon>Haptophyta</taxon>
        <taxon>Prymnesiophyceae</taxon>
        <taxon>Isochrysidales</taxon>
        <taxon>Noelaerhabdaceae</taxon>
        <taxon>Emiliania</taxon>
    </lineage>
</organism>
<dbReference type="EnsemblProtists" id="EOD27184">
    <property type="protein sequence ID" value="EOD27184"/>
    <property type="gene ID" value="EMIHUDRAFT_56897"/>
</dbReference>
<keyword evidence="6" id="KW-0325">Glycoprotein</keyword>
<keyword evidence="9" id="KW-1185">Reference proteome</keyword>
<dbReference type="STRING" id="2903.R1F1W6"/>
<dbReference type="OMA" id="HFEWANS"/>
<dbReference type="SUPFAM" id="SSF53474">
    <property type="entry name" value="alpha/beta-Hydrolases"/>
    <property type="match status" value="1"/>
</dbReference>
<dbReference type="PROSITE" id="PS00131">
    <property type="entry name" value="CARBOXYPEPT_SER_SER"/>
    <property type="match status" value="1"/>
</dbReference>
<dbReference type="eggNOG" id="KOG1282">
    <property type="taxonomic scope" value="Eukaryota"/>
</dbReference>
<dbReference type="GO" id="GO:0004185">
    <property type="term" value="F:serine-type carboxypeptidase activity"/>
    <property type="evidence" value="ECO:0007669"/>
    <property type="project" value="UniProtKB-UniRule"/>
</dbReference>
<evidence type="ECO:0000256" key="2">
    <source>
        <dbReference type="ARBA" id="ARBA00022645"/>
    </source>
</evidence>
<dbReference type="PaxDb" id="2903-EOD27184"/>
<evidence type="ECO:0000256" key="7">
    <source>
        <dbReference type="RuleBase" id="RU361156"/>
    </source>
</evidence>
<evidence type="ECO:0000313" key="8">
    <source>
        <dbReference type="EnsemblProtists" id="EOD27184"/>
    </source>
</evidence>
<dbReference type="Proteomes" id="UP000013827">
    <property type="component" value="Unassembled WGS sequence"/>
</dbReference>
<dbReference type="GO" id="GO:0006508">
    <property type="term" value="P:proteolysis"/>
    <property type="evidence" value="ECO:0007669"/>
    <property type="project" value="UniProtKB-KW"/>
</dbReference>
<comment type="similarity">
    <text evidence="1 7">Belongs to the peptidase S10 family.</text>
</comment>
<dbReference type="Gene3D" id="3.40.50.1820">
    <property type="entry name" value="alpha/beta hydrolase"/>
    <property type="match status" value="1"/>
</dbReference>
<keyword evidence="2 7" id="KW-0121">Carboxypeptidase</keyword>
<sequence>FYWFFESRSAPKTDPLVLWMTGGPGCSSEVALFGENGPCSVNAAGTGTIRNKYSWNTRANLVYIDQPAGTGFSYGSGLDHDEAGVARDMYDFLQQLLQAHPALQPLDFYVVGESYAGHYVPAVTHEV</sequence>
<dbReference type="GeneID" id="17272730"/>
<dbReference type="InterPro" id="IPR029058">
    <property type="entry name" value="AB_hydrolase_fold"/>
</dbReference>
<evidence type="ECO:0000256" key="5">
    <source>
        <dbReference type="ARBA" id="ARBA00022801"/>
    </source>
</evidence>
<evidence type="ECO:0000256" key="3">
    <source>
        <dbReference type="ARBA" id="ARBA00022670"/>
    </source>
</evidence>
<evidence type="ECO:0000256" key="1">
    <source>
        <dbReference type="ARBA" id="ARBA00009431"/>
    </source>
</evidence>
<dbReference type="RefSeq" id="XP_005779613.1">
    <property type="nucleotide sequence ID" value="XM_005779556.1"/>
</dbReference>
<evidence type="ECO:0000313" key="9">
    <source>
        <dbReference type="Proteomes" id="UP000013827"/>
    </source>
</evidence>
<keyword evidence="4" id="KW-0732">Signal</keyword>
<proteinExistence type="inferred from homology"/>
<dbReference type="HOGENOM" id="CLU_008523_9_1_1"/>
<evidence type="ECO:0000256" key="4">
    <source>
        <dbReference type="ARBA" id="ARBA00022729"/>
    </source>
</evidence>
<keyword evidence="5 7" id="KW-0378">Hydrolase</keyword>
<dbReference type="PRINTS" id="PR00724">
    <property type="entry name" value="CRBOXYPTASEC"/>
</dbReference>
<dbReference type="InterPro" id="IPR018202">
    <property type="entry name" value="Ser_caboxypep_ser_AS"/>
</dbReference>
<dbReference type="PANTHER" id="PTHR11802">
    <property type="entry name" value="SERINE PROTEASE FAMILY S10 SERINE CARBOXYPEPTIDASE"/>
    <property type="match status" value="1"/>
</dbReference>
<protein>
    <recommendedName>
        <fullName evidence="7">Carboxypeptidase</fullName>
        <ecNumber evidence="7">3.4.16.-</ecNumber>
    </recommendedName>
</protein>
<dbReference type="PANTHER" id="PTHR11802:SF113">
    <property type="entry name" value="SERINE CARBOXYPEPTIDASE CTSA-4.1"/>
    <property type="match status" value="1"/>
</dbReference>
<reference evidence="9" key="1">
    <citation type="journal article" date="2013" name="Nature">
        <title>Pan genome of the phytoplankton Emiliania underpins its global distribution.</title>
        <authorList>
            <person name="Read B.A."/>
            <person name="Kegel J."/>
            <person name="Klute M.J."/>
            <person name="Kuo A."/>
            <person name="Lefebvre S.C."/>
            <person name="Maumus F."/>
            <person name="Mayer C."/>
            <person name="Miller J."/>
            <person name="Monier A."/>
            <person name="Salamov A."/>
            <person name="Young J."/>
            <person name="Aguilar M."/>
            <person name="Claverie J.M."/>
            <person name="Frickenhaus S."/>
            <person name="Gonzalez K."/>
            <person name="Herman E.K."/>
            <person name="Lin Y.C."/>
            <person name="Napier J."/>
            <person name="Ogata H."/>
            <person name="Sarno A.F."/>
            <person name="Shmutz J."/>
            <person name="Schroeder D."/>
            <person name="de Vargas C."/>
            <person name="Verret F."/>
            <person name="von Dassow P."/>
            <person name="Valentin K."/>
            <person name="Van de Peer Y."/>
            <person name="Wheeler G."/>
            <person name="Dacks J.B."/>
            <person name="Delwiche C.F."/>
            <person name="Dyhrman S.T."/>
            <person name="Glockner G."/>
            <person name="John U."/>
            <person name="Richards T."/>
            <person name="Worden A.Z."/>
            <person name="Zhang X."/>
            <person name="Grigoriev I.V."/>
            <person name="Allen A.E."/>
            <person name="Bidle K."/>
            <person name="Borodovsky M."/>
            <person name="Bowler C."/>
            <person name="Brownlee C."/>
            <person name="Cock J.M."/>
            <person name="Elias M."/>
            <person name="Gladyshev V.N."/>
            <person name="Groth M."/>
            <person name="Guda C."/>
            <person name="Hadaegh A."/>
            <person name="Iglesias-Rodriguez M.D."/>
            <person name="Jenkins J."/>
            <person name="Jones B.M."/>
            <person name="Lawson T."/>
            <person name="Leese F."/>
            <person name="Lindquist E."/>
            <person name="Lobanov A."/>
            <person name="Lomsadze A."/>
            <person name="Malik S.B."/>
            <person name="Marsh M.E."/>
            <person name="Mackinder L."/>
            <person name="Mock T."/>
            <person name="Mueller-Roeber B."/>
            <person name="Pagarete A."/>
            <person name="Parker M."/>
            <person name="Probert I."/>
            <person name="Quesneville H."/>
            <person name="Raines C."/>
            <person name="Rensing S.A."/>
            <person name="Riano-Pachon D.M."/>
            <person name="Richier S."/>
            <person name="Rokitta S."/>
            <person name="Shiraiwa Y."/>
            <person name="Soanes D.M."/>
            <person name="van der Giezen M."/>
            <person name="Wahlund T.M."/>
            <person name="Williams B."/>
            <person name="Wilson W."/>
            <person name="Wolfe G."/>
            <person name="Wurch L.L."/>
        </authorList>
    </citation>
    <scope>NUCLEOTIDE SEQUENCE</scope>
</reference>
<name>A0A0D3JUJ9_EMIH1</name>
<keyword evidence="3 7" id="KW-0645">Protease</keyword>
<dbReference type="InterPro" id="IPR001563">
    <property type="entry name" value="Peptidase_S10"/>
</dbReference>
<dbReference type="KEGG" id="ehx:EMIHUDRAFT_56897"/>
<evidence type="ECO:0000256" key="6">
    <source>
        <dbReference type="ARBA" id="ARBA00023180"/>
    </source>
</evidence>
<dbReference type="Pfam" id="PF00450">
    <property type="entry name" value="Peptidase_S10"/>
    <property type="match status" value="1"/>
</dbReference>